<dbReference type="Gene3D" id="3.40.50.300">
    <property type="entry name" value="P-loop containing nucleotide triphosphate hydrolases"/>
    <property type="match status" value="2"/>
</dbReference>
<dbReference type="InterPro" id="IPR011545">
    <property type="entry name" value="DEAD/DEAH_box_helicase_dom"/>
</dbReference>
<dbReference type="Pfam" id="PF09369">
    <property type="entry name" value="MZB"/>
    <property type="match status" value="1"/>
</dbReference>
<dbReference type="PROSITE" id="PS51194">
    <property type="entry name" value="HELICASE_CTER"/>
    <property type="match status" value="1"/>
</dbReference>
<dbReference type="InterPro" id="IPR027417">
    <property type="entry name" value="P-loop_NTPase"/>
</dbReference>
<dbReference type="PANTHER" id="PTHR47962:SF5">
    <property type="entry name" value="ATP-DEPENDENT HELICASE LHR-RELATED"/>
    <property type="match status" value="1"/>
</dbReference>
<keyword evidence="3" id="KW-0175">Coiled coil</keyword>
<keyword evidence="1" id="KW-0547">Nucleotide-binding</keyword>
<proteinExistence type="predicted"/>
<dbReference type="Gene3D" id="3.40.960.10">
    <property type="entry name" value="VSR Endonuclease"/>
    <property type="match status" value="1"/>
</dbReference>
<dbReference type="GO" id="GO:0005524">
    <property type="term" value="F:ATP binding"/>
    <property type="evidence" value="ECO:0007669"/>
    <property type="project" value="UniProtKB-KW"/>
</dbReference>
<dbReference type="RefSeq" id="WP_145379427.1">
    <property type="nucleotide sequence ID" value="NZ_CP036276.1"/>
</dbReference>
<evidence type="ECO:0000256" key="2">
    <source>
        <dbReference type="ARBA" id="ARBA00022840"/>
    </source>
</evidence>
<dbReference type="PANTHER" id="PTHR47962">
    <property type="entry name" value="ATP-DEPENDENT HELICASE LHR-RELATED-RELATED"/>
    <property type="match status" value="1"/>
</dbReference>
<dbReference type="PROSITE" id="PS51192">
    <property type="entry name" value="HELICASE_ATP_BIND_1"/>
    <property type="match status" value="1"/>
</dbReference>
<dbReference type="GO" id="GO:0004386">
    <property type="term" value="F:helicase activity"/>
    <property type="evidence" value="ECO:0007669"/>
    <property type="project" value="UniProtKB-KW"/>
</dbReference>
<dbReference type="SUPFAM" id="SSF52980">
    <property type="entry name" value="Restriction endonuclease-like"/>
    <property type="match status" value="1"/>
</dbReference>
<dbReference type="Pfam" id="PF00270">
    <property type="entry name" value="DEAD"/>
    <property type="match status" value="1"/>
</dbReference>
<dbReference type="CDD" id="cd17923">
    <property type="entry name" value="DEXHc_Hrq1-like"/>
    <property type="match status" value="1"/>
</dbReference>
<keyword evidence="7" id="KW-1185">Reference proteome</keyword>
<feature type="domain" description="Helicase ATP-binding" evidence="4">
    <location>
        <begin position="100"/>
        <end position="269"/>
    </location>
</feature>
<organism evidence="6 7">
    <name type="scientific">Symmachiella dynata</name>
    <dbReference type="NCBI Taxonomy" id="2527995"/>
    <lineage>
        <taxon>Bacteria</taxon>
        <taxon>Pseudomonadati</taxon>
        <taxon>Planctomycetota</taxon>
        <taxon>Planctomycetia</taxon>
        <taxon>Planctomycetales</taxon>
        <taxon>Planctomycetaceae</taxon>
        <taxon>Symmachiella</taxon>
    </lineage>
</organism>
<dbReference type="InterPro" id="IPR001650">
    <property type="entry name" value="Helicase_C-like"/>
</dbReference>
<dbReference type="SMART" id="SM00487">
    <property type="entry name" value="DEXDc"/>
    <property type="match status" value="1"/>
</dbReference>
<feature type="domain" description="Helicase C-terminal" evidence="5">
    <location>
        <begin position="931"/>
        <end position="1077"/>
    </location>
</feature>
<dbReference type="InterPro" id="IPR014001">
    <property type="entry name" value="Helicase_ATP-bd"/>
</dbReference>
<sequence length="1847" mass="207873">MDVFKLRDKVIHDYAEYVRSFVRIRESRLQQFVDESLTDQALWPQPLIQMNPSFEVGGWIDALVENQVLHQKCKDIFRIKTEQNVHGSPMRLHKHQVDAIGEAQAGRNYVLTTGTGSGKSLSYIIPIVDHVLRKGRGKGIQAIVVYPMNALCNSQYGELEKFLRIGFGEGKEPVRFERYTGQETREKREEITRNPPDILLTNYVMLELLLTRPFEQALVNSARDLSFLVLDELHTYRGRQGADVALLVRRVREACHATQMLCVGTSATMASGGSYEEQRKEIASVASRLFGTDVKPKSIIGETLKRESPELNFADASVLQGLKSDIAKTNGFPSAYASFIESPMACWLEDCFGLTREEGTNRLIRATPKRMRGDNGAATQLSALVGMSADDCEDAIERWLLAGCNSEPHPETNRQPFAFRLHQFISRGDAVFASLEENDTRHLSISGQQFVPGSQKSKILLPLAFCRECGAEYYSVWKYTESSTGRVHFRTRDLNDRVDDPAEGEAGFLYRDPENLWPNDPDEFVARLPEDWLEEHRGRMRVRSNRRDDVPQPILIAPDGTVSADGLMYAFTNTPFRFCQHCGVSYRVRRGSSDYGQLATLASGGRSTATTILSLTSVRFLREEPTLQDFARKLLSFTDNRQDASLQAGHFNDFVEVSLLRSALYKAVAAAGSDGIAHDELTQRVYKALDLPLELFAREPGVQFAQRADTERAFRNVLGYRLYRDQKRGWRITSPNLEQCGLLKIEYPSLIELCQSEEHWQGTHAALTGALPATRERISRALLDYLRRELAIDVDYLTTEFFERLQQQSSQRLREPWAIDEQERAEIASAVFPRGRRPHDRQFYTYLSGRSGFGIYLGRPTTLPEFDRSAGNLRLVDKDTIIQNLFTVLANAGYVVRVVEPSGDEDDQPGYQLSASAMQWQMADGTIAFHDPIRVPNPPQEGGRTNDFFVNFYRTVAGELRGLEAREHTAQVPYQERERREQDFGSAKLPVLYCSPTMELGVDIRQLNVVNMRNVPPTPANYAQRSGRAGRSGQPAFVLTYCTTGSSHDQYFFRQPERMVAGAVSPPRLDLANEDLVRAHIHAIWLAETGEWLGNSLTDLLDVEGVNPTLTMLPSKKAGLSKSSSIAGARAKAESILQTISAELESASWFTDEWLKQTLDHTLHAFEDACQRWRSLFLAAKDQFERQNAVIGDVALRAQWDEARRLRREAEAQIELLTDARNVIQSDFYSYRYFASEGFLPGYNFPRLPLSAYIPARRRMKGQDEFLSRPRFLAISEFGPRGIIYHEGSRYIVNKVILPIAEGDAPLTGAAKQCADCGYMHELKWGEAGPDRCENCDSARLSRIGSLLRLQNVATKRRDRISSDEEERLRMGYELRTGLRFKEVGGLPQYRVAEVTGITSFDCSLTYGDAATIWRINLGWRRRANRDQHGFVLDIEKGYWQRSDQLPDEEDPGDPLGARTQRVVPFVEDRRNCLIFDPSGGLDAGEMAALQAALKKAIQTIYQLEDNELAAEPLPSVDDRRQILFFESAEGGAGVLRRILEDENSLSLIAEEALRLCHFDPATGNDLRRAIGATEDCEAACYDCLMSYSNQRDHELLDRQRIRDTLLDLKHAQVKASPGIKSFAAHLASLKSQCDSQLEKSWLDYLAARHLRLPTTAQKFYEECGTRPDFVYGKQHTAIYIDGPPHDFADRQQRDQEKTAAMDDFGITVLRFHHEAEWDEIIALHPNIFGIAREVVSSITVPTVEEEEELDLDLFPTPWHSVIEQLAGDDSLLIEPGGDVASNGRVLGSYVIDIAKDDGHLWVVNAGEDGVPKILEAIQSQGHKAVAVDPADAEAAEAILAALGDAR</sequence>
<dbReference type="InterPro" id="IPR052511">
    <property type="entry name" value="ATP-dep_Helicase"/>
</dbReference>
<evidence type="ECO:0000256" key="1">
    <source>
        <dbReference type="ARBA" id="ARBA00022741"/>
    </source>
</evidence>
<evidence type="ECO:0000313" key="6">
    <source>
        <dbReference type="EMBL" id="QDU46859.1"/>
    </source>
</evidence>
<evidence type="ECO:0000259" key="4">
    <source>
        <dbReference type="PROSITE" id="PS51192"/>
    </source>
</evidence>
<reference evidence="6 7" key="1">
    <citation type="submission" date="2019-02" db="EMBL/GenBank/DDBJ databases">
        <title>Deep-cultivation of Planctomycetes and their phenomic and genomic characterization uncovers novel biology.</title>
        <authorList>
            <person name="Wiegand S."/>
            <person name="Jogler M."/>
            <person name="Boedeker C."/>
            <person name="Pinto D."/>
            <person name="Vollmers J."/>
            <person name="Rivas-Marin E."/>
            <person name="Kohn T."/>
            <person name="Peeters S.H."/>
            <person name="Heuer A."/>
            <person name="Rast P."/>
            <person name="Oberbeckmann S."/>
            <person name="Bunk B."/>
            <person name="Jeske O."/>
            <person name="Meyerdierks A."/>
            <person name="Storesund J.E."/>
            <person name="Kallscheuer N."/>
            <person name="Luecker S."/>
            <person name="Lage O.M."/>
            <person name="Pohl T."/>
            <person name="Merkel B.J."/>
            <person name="Hornburger P."/>
            <person name="Mueller R.-W."/>
            <person name="Bruemmer F."/>
            <person name="Labrenz M."/>
            <person name="Spormann A.M."/>
            <person name="Op den Camp H."/>
            <person name="Overmann J."/>
            <person name="Amann R."/>
            <person name="Jetten M.S.M."/>
            <person name="Mascher T."/>
            <person name="Medema M.H."/>
            <person name="Devos D.P."/>
            <person name="Kaster A.-K."/>
            <person name="Ovreas L."/>
            <person name="Rohde M."/>
            <person name="Galperin M.Y."/>
            <person name="Jogler C."/>
        </authorList>
    </citation>
    <scope>NUCLEOTIDE SEQUENCE [LARGE SCALE GENOMIC DNA]</scope>
    <source>
        <strain evidence="6 7">Mal52</strain>
    </source>
</reference>
<dbReference type="GO" id="GO:0003677">
    <property type="term" value="F:DNA binding"/>
    <property type="evidence" value="ECO:0007669"/>
    <property type="project" value="TreeGrafter"/>
</dbReference>
<evidence type="ECO:0000256" key="3">
    <source>
        <dbReference type="SAM" id="Coils"/>
    </source>
</evidence>
<keyword evidence="6" id="KW-0347">Helicase</keyword>
<keyword evidence="2" id="KW-0067">ATP-binding</keyword>
<dbReference type="KEGG" id="sdyn:Mal52_53820"/>
<gene>
    <name evidence="6" type="ORF">Mal52_53820</name>
</gene>
<dbReference type="Proteomes" id="UP000319383">
    <property type="component" value="Chromosome"/>
</dbReference>
<protein>
    <submittedName>
        <fullName evidence="6">Putative ATP-dependent helicase Lhr</fullName>
    </submittedName>
</protein>
<evidence type="ECO:0000313" key="7">
    <source>
        <dbReference type="Proteomes" id="UP000319383"/>
    </source>
</evidence>
<keyword evidence="6" id="KW-0378">Hydrolase</keyword>
<dbReference type="InterPro" id="IPR018973">
    <property type="entry name" value="MZB"/>
</dbReference>
<evidence type="ECO:0000259" key="5">
    <source>
        <dbReference type="PROSITE" id="PS51194"/>
    </source>
</evidence>
<feature type="coiled-coil region" evidence="3">
    <location>
        <begin position="1200"/>
        <end position="1227"/>
    </location>
</feature>
<dbReference type="EMBL" id="CP036276">
    <property type="protein sequence ID" value="QDU46859.1"/>
    <property type="molecule type" value="Genomic_DNA"/>
</dbReference>
<dbReference type="Pfam" id="PF00271">
    <property type="entry name" value="Helicase_C"/>
    <property type="match status" value="1"/>
</dbReference>
<accession>A0A517ZWJ0</accession>
<dbReference type="GO" id="GO:0016887">
    <property type="term" value="F:ATP hydrolysis activity"/>
    <property type="evidence" value="ECO:0007669"/>
    <property type="project" value="TreeGrafter"/>
</dbReference>
<dbReference type="InterPro" id="IPR011335">
    <property type="entry name" value="Restrct_endonuc-II-like"/>
</dbReference>
<name>A0A517ZWJ0_9PLAN</name>
<dbReference type="SMART" id="SM00490">
    <property type="entry name" value="HELICc"/>
    <property type="match status" value="1"/>
</dbReference>
<dbReference type="SUPFAM" id="SSF52540">
    <property type="entry name" value="P-loop containing nucleoside triphosphate hydrolases"/>
    <property type="match status" value="2"/>
</dbReference>